<dbReference type="GO" id="GO:0006633">
    <property type="term" value="P:fatty acid biosynthetic process"/>
    <property type="evidence" value="ECO:0007669"/>
    <property type="project" value="UniProtKB-KW"/>
</dbReference>
<dbReference type="EC" id="1.3.1.38" evidence="14"/>
<evidence type="ECO:0000256" key="1">
    <source>
        <dbReference type="ARBA" id="ARBA00004275"/>
    </source>
</evidence>
<comment type="catalytic activity">
    <reaction evidence="20">
        <text>(2E)-decenoyl-CoA + NADPH + H(+) = decanoyl-CoA + NADP(+)</text>
        <dbReference type="Rhea" id="RHEA:44960"/>
        <dbReference type="ChEBI" id="CHEBI:15378"/>
        <dbReference type="ChEBI" id="CHEBI:57783"/>
        <dbReference type="ChEBI" id="CHEBI:58349"/>
        <dbReference type="ChEBI" id="CHEBI:61406"/>
        <dbReference type="ChEBI" id="CHEBI:61430"/>
    </reaction>
    <physiologicalReaction direction="left-to-right" evidence="20">
        <dbReference type="Rhea" id="RHEA:44961"/>
    </physiologicalReaction>
</comment>
<evidence type="ECO:0000256" key="12">
    <source>
        <dbReference type="ARBA" id="ARBA00037124"/>
    </source>
</evidence>
<comment type="subcellular location">
    <subcellularLocation>
        <location evidence="1">Peroxisome</location>
    </subcellularLocation>
</comment>
<dbReference type="PROSITE" id="PS00061">
    <property type="entry name" value="ADH_SHORT"/>
    <property type="match status" value="1"/>
</dbReference>
<dbReference type="FunFam" id="3.40.50.720:FF:000084">
    <property type="entry name" value="Short-chain dehydrogenase reductase"/>
    <property type="match status" value="1"/>
</dbReference>
<dbReference type="InterPro" id="IPR036291">
    <property type="entry name" value="NAD(P)-bd_dom_sf"/>
</dbReference>
<dbReference type="AlphaFoldDB" id="E3IVN8"/>
<evidence type="ECO:0000256" key="10">
    <source>
        <dbReference type="ARBA" id="ARBA00023140"/>
    </source>
</evidence>
<keyword evidence="8" id="KW-0560">Oxidoreductase</keyword>
<evidence type="ECO:0000256" key="20">
    <source>
        <dbReference type="ARBA" id="ARBA00049386"/>
    </source>
</evidence>
<keyword evidence="9" id="KW-0443">Lipid metabolism</keyword>
<name>E3IVN8_PSEI1</name>
<evidence type="ECO:0000256" key="11">
    <source>
        <dbReference type="ARBA" id="ARBA00023160"/>
    </source>
</evidence>
<comment type="catalytic activity">
    <reaction evidence="21">
        <text>(2E)-octenoyl-CoA + NADPH + H(+) = octanoyl-CoA + NADP(+)</text>
        <dbReference type="Rhea" id="RHEA:44952"/>
        <dbReference type="ChEBI" id="CHEBI:15378"/>
        <dbReference type="ChEBI" id="CHEBI:57386"/>
        <dbReference type="ChEBI" id="CHEBI:57783"/>
        <dbReference type="ChEBI" id="CHEBI:58349"/>
        <dbReference type="ChEBI" id="CHEBI:62242"/>
    </reaction>
    <physiologicalReaction direction="left-to-right" evidence="21">
        <dbReference type="Rhea" id="RHEA:44953"/>
    </physiologicalReaction>
</comment>
<dbReference type="OrthoDB" id="286404at2"/>
<comment type="similarity">
    <text evidence="3">Belongs to the short-chain dehydrogenases/reductases (SDR) family.</text>
</comment>
<evidence type="ECO:0000256" key="6">
    <source>
        <dbReference type="ARBA" id="ARBA00022832"/>
    </source>
</evidence>
<gene>
    <name evidence="22" type="ordered locus">FraEuI1c_4551</name>
</gene>
<evidence type="ECO:0000256" key="14">
    <source>
        <dbReference type="ARBA" id="ARBA00038849"/>
    </source>
</evidence>
<comment type="catalytic activity">
    <reaction evidence="19">
        <text>a (2E)-enoyl-CoA + NADPH + H(+) = a 2,3-saturated acyl-CoA + NADP(+)</text>
        <dbReference type="Rhea" id="RHEA:33763"/>
        <dbReference type="ChEBI" id="CHEBI:15378"/>
        <dbReference type="ChEBI" id="CHEBI:57783"/>
        <dbReference type="ChEBI" id="CHEBI:58349"/>
        <dbReference type="ChEBI" id="CHEBI:58856"/>
        <dbReference type="ChEBI" id="CHEBI:65111"/>
        <dbReference type="EC" id="1.3.1.38"/>
    </reaction>
    <physiologicalReaction direction="left-to-right" evidence="19">
        <dbReference type="Rhea" id="RHEA:33764"/>
    </physiologicalReaction>
</comment>
<dbReference type="GO" id="GO:0019166">
    <property type="term" value="F:trans-2-enoyl-CoA reductase (NADPH) activity"/>
    <property type="evidence" value="ECO:0007669"/>
    <property type="project" value="UniProtKB-EC"/>
</dbReference>
<keyword evidence="5" id="KW-0597">Phosphoprotein</keyword>
<keyword evidence="10" id="KW-0576">Peroxisome</keyword>
<dbReference type="Proteomes" id="UP000002484">
    <property type="component" value="Chromosome"/>
</dbReference>
<dbReference type="PANTHER" id="PTHR24317">
    <property type="entry name" value="PEROXISOMAL TRANS-2-ENOYL-COA REDUCTASE"/>
    <property type="match status" value="1"/>
</dbReference>
<evidence type="ECO:0000256" key="13">
    <source>
        <dbReference type="ARBA" id="ARBA00038622"/>
    </source>
</evidence>
<dbReference type="InterPro" id="IPR002347">
    <property type="entry name" value="SDR_fam"/>
</dbReference>
<accession>E3IVN8</accession>
<comment type="catalytic activity">
    <reaction evidence="18">
        <text>(2E)-hexenoyl-CoA + NADPH + H(+) = hexanoyl-CoA + NADP(+)</text>
        <dbReference type="Rhea" id="RHEA:44956"/>
        <dbReference type="ChEBI" id="CHEBI:15378"/>
        <dbReference type="ChEBI" id="CHEBI:57783"/>
        <dbReference type="ChEBI" id="CHEBI:58349"/>
        <dbReference type="ChEBI" id="CHEBI:62077"/>
        <dbReference type="ChEBI" id="CHEBI:62620"/>
    </reaction>
    <physiologicalReaction direction="left-to-right" evidence="18">
        <dbReference type="Rhea" id="RHEA:44957"/>
    </physiologicalReaction>
</comment>
<comment type="catalytic activity">
    <reaction evidence="17">
        <text>(2E)-tetradecenoyl-CoA + NADPH + H(+) = tetradecanoyl-CoA + NADP(+)</text>
        <dbReference type="Rhea" id="RHEA:44968"/>
        <dbReference type="ChEBI" id="CHEBI:15378"/>
        <dbReference type="ChEBI" id="CHEBI:57385"/>
        <dbReference type="ChEBI" id="CHEBI:57783"/>
        <dbReference type="ChEBI" id="CHEBI:58349"/>
        <dbReference type="ChEBI" id="CHEBI:61405"/>
    </reaction>
    <physiologicalReaction direction="left-to-right" evidence="17">
        <dbReference type="Rhea" id="RHEA:44969"/>
    </physiologicalReaction>
</comment>
<dbReference type="NCBIfam" id="NF005559">
    <property type="entry name" value="PRK07231.1"/>
    <property type="match status" value="1"/>
</dbReference>
<dbReference type="SUPFAM" id="SSF51735">
    <property type="entry name" value="NAD(P)-binding Rossmann-fold domains"/>
    <property type="match status" value="1"/>
</dbReference>
<dbReference type="PRINTS" id="PR00080">
    <property type="entry name" value="SDRFAMILY"/>
</dbReference>
<sequence length="260" mass="26420">MDAPYDLTGRVAIVTGGGTGIGAATARLLAAYGADVAIAARTVADLERTAAAVREATGRRCLPVPTNIKDEDQVIALVARTVDELGRVDILVNNAGGTRMGPLRTLPTKGWDASFDLNVRSAYLCSREAGNHFLAQGSGVIVNVSSDAGVYGVKGGAHYASAKAALQMLTKVAAAEWGPHGVRVNCVAVGGVASERASAAWEVAGIDPNDIAAGVPLGRVGRPDEVAQAIVFFASDAASYITGQTLSVDGGPHIGGIDTA</sequence>
<evidence type="ECO:0000313" key="23">
    <source>
        <dbReference type="Proteomes" id="UP000002484"/>
    </source>
</evidence>
<dbReference type="PRINTS" id="PR00081">
    <property type="entry name" value="GDHRDH"/>
</dbReference>
<evidence type="ECO:0000256" key="4">
    <source>
        <dbReference type="ARBA" id="ARBA00022516"/>
    </source>
</evidence>
<evidence type="ECO:0000256" key="3">
    <source>
        <dbReference type="ARBA" id="ARBA00006484"/>
    </source>
</evidence>
<dbReference type="CDD" id="cd05233">
    <property type="entry name" value="SDR_c"/>
    <property type="match status" value="1"/>
</dbReference>
<dbReference type="InterPro" id="IPR020904">
    <property type="entry name" value="Sc_DH/Rdtase_CS"/>
</dbReference>
<evidence type="ECO:0000256" key="16">
    <source>
        <dbReference type="ARBA" id="ARBA00047570"/>
    </source>
</evidence>
<evidence type="ECO:0000256" key="17">
    <source>
        <dbReference type="ARBA" id="ARBA00048686"/>
    </source>
</evidence>
<dbReference type="eggNOG" id="COG1028">
    <property type="taxonomic scope" value="Bacteria"/>
</dbReference>
<keyword evidence="6" id="KW-0276">Fatty acid metabolism</keyword>
<evidence type="ECO:0000256" key="5">
    <source>
        <dbReference type="ARBA" id="ARBA00022553"/>
    </source>
</evidence>
<evidence type="ECO:0000256" key="7">
    <source>
        <dbReference type="ARBA" id="ARBA00022857"/>
    </source>
</evidence>
<keyword evidence="11" id="KW-0275">Fatty acid biosynthesis</keyword>
<evidence type="ECO:0000256" key="8">
    <source>
        <dbReference type="ARBA" id="ARBA00023002"/>
    </source>
</evidence>
<evidence type="ECO:0000256" key="2">
    <source>
        <dbReference type="ARBA" id="ARBA00005189"/>
    </source>
</evidence>
<evidence type="ECO:0000256" key="9">
    <source>
        <dbReference type="ARBA" id="ARBA00023098"/>
    </source>
</evidence>
<dbReference type="Gene3D" id="3.40.50.720">
    <property type="entry name" value="NAD(P)-binding Rossmann-like Domain"/>
    <property type="match status" value="1"/>
</dbReference>
<comment type="catalytic activity">
    <reaction evidence="16">
        <text>(2E)-dodecenoyl-CoA + NADPH + H(+) = dodecanoyl-CoA + NADP(+)</text>
        <dbReference type="Rhea" id="RHEA:44964"/>
        <dbReference type="ChEBI" id="CHEBI:15378"/>
        <dbReference type="ChEBI" id="CHEBI:57330"/>
        <dbReference type="ChEBI" id="CHEBI:57375"/>
        <dbReference type="ChEBI" id="CHEBI:57783"/>
        <dbReference type="ChEBI" id="CHEBI:58349"/>
    </reaction>
    <physiologicalReaction direction="left-to-right" evidence="16">
        <dbReference type="Rhea" id="RHEA:44965"/>
    </physiologicalReaction>
</comment>
<organism evidence="22 23">
    <name type="scientific">Pseudofrankia inefficax (strain DSM 45817 / CECT 9037 / DDB 130130 / EuI1c)</name>
    <name type="common">Frankia inefficax</name>
    <dbReference type="NCBI Taxonomy" id="298654"/>
    <lineage>
        <taxon>Bacteria</taxon>
        <taxon>Bacillati</taxon>
        <taxon>Actinomycetota</taxon>
        <taxon>Actinomycetes</taxon>
        <taxon>Frankiales</taxon>
        <taxon>Frankiaceae</taxon>
        <taxon>Pseudofrankia</taxon>
    </lineage>
</organism>
<dbReference type="KEGG" id="fri:FraEuI1c_4551"/>
<dbReference type="STRING" id="298654.FraEuI1c_4551"/>
<dbReference type="RefSeq" id="WP_013425662.1">
    <property type="nucleotide sequence ID" value="NC_014666.1"/>
</dbReference>
<comment type="function">
    <text evidence="12">Participates in chain elongation of fatty acids. Catalyzes the reduction of trans-2-enoyl-CoAs of varying chain lengths from 6:1 to 16:1, having maximum activity with 10:1 CoA. Has no 2,4-dienoyl-CoA reductase activity.</text>
</comment>
<dbReference type="PANTHER" id="PTHR24317:SF7">
    <property type="entry name" value="PEROXISOMAL TRANS-2-ENOYL-COA REDUCTASE"/>
    <property type="match status" value="1"/>
</dbReference>
<protein>
    <recommendedName>
        <fullName evidence="15">Peroxisomal trans-2-enoyl-CoA reductase</fullName>
        <ecNumber evidence="14">1.3.1.38</ecNumber>
    </recommendedName>
</protein>
<proteinExistence type="inferred from homology"/>
<dbReference type="HOGENOM" id="CLU_010194_1_3_11"/>
<reference evidence="22 23" key="1">
    <citation type="submission" date="2010-10" db="EMBL/GenBank/DDBJ databases">
        <title>Complete sequence of Frankia sp. EuI1c.</title>
        <authorList>
            <consortium name="US DOE Joint Genome Institute"/>
            <person name="Lucas S."/>
            <person name="Copeland A."/>
            <person name="Lapidus A."/>
            <person name="Cheng J.-F."/>
            <person name="Bruce D."/>
            <person name="Goodwin L."/>
            <person name="Pitluck S."/>
            <person name="Chertkov O."/>
            <person name="Detter J.C."/>
            <person name="Han C."/>
            <person name="Tapia R."/>
            <person name="Land M."/>
            <person name="Hauser L."/>
            <person name="Jeffries C."/>
            <person name="Kyrpides N."/>
            <person name="Ivanova N."/>
            <person name="Mikhailova N."/>
            <person name="Beauchemin N."/>
            <person name="Sen A."/>
            <person name="Sur S.A."/>
            <person name="Gtari M."/>
            <person name="Wall L."/>
            <person name="Tisa L."/>
            <person name="Woyke T."/>
        </authorList>
    </citation>
    <scope>NUCLEOTIDE SEQUENCE [LARGE SCALE GENOMIC DNA]</scope>
    <source>
        <strain evidence="23">DSM 45817 / CECT 9037 / EuI1c</strain>
    </source>
</reference>
<comment type="subunit">
    <text evidence="13">Interacts with PEX5, probably required to target it into peroxisomes.</text>
</comment>
<evidence type="ECO:0000256" key="15">
    <source>
        <dbReference type="ARBA" id="ARBA00041063"/>
    </source>
</evidence>
<evidence type="ECO:0000313" key="22">
    <source>
        <dbReference type="EMBL" id="ADP82544.1"/>
    </source>
</evidence>
<dbReference type="EMBL" id="CP002299">
    <property type="protein sequence ID" value="ADP82544.1"/>
    <property type="molecule type" value="Genomic_DNA"/>
</dbReference>
<dbReference type="InParanoid" id="E3IVN8"/>
<evidence type="ECO:0000256" key="18">
    <source>
        <dbReference type="ARBA" id="ARBA00049108"/>
    </source>
</evidence>
<keyword evidence="4" id="KW-0444">Lipid biosynthesis</keyword>
<dbReference type="Pfam" id="PF13561">
    <property type="entry name" value="adh_short_C2"/>
    <property type="match status" value="1"/>
</dbReference>
<dbReference type="InterPro" id="IPR052388">
    <property type="entry name" value="Peroxisomal_t2-enoyl-CoA_red"/>
</dbReference>
<evidence type="ECO:0000256" key="21">
    <source>
        <dbReference type="ARBA" id="ARBA00049559"/>
    </source>
</evidence>
<comment type="pathway">
    <text evidence="2">Lipid metabolism.</text>
</comment>
<evidence type="ECO:0000256" key="19">
    <source>
        <dbReference type="ARBA" id="ARBA00049251"/>
    </source>
</evidence>
<keyword evidence="23" id="KW-1185">Reference proteome</keyword>
<keyword evidence="7" id="KW-0521">NADP</keyword>